<comment type="caution">
    <text evidence="2">The sequence shown here is derived from an EMBL/GenBank/DDBJ whole genome shotgun (WGS) entry which is preliminary data.</text>
</comment>
<protein>
    <submittedName>
        <fullName evidence="2">Uncharacterized protein</fullName>
    </submittedName>
</protein>
<feature type="compositionally biased region" description="Polar residues" evidence="1">
    <location>
        <begin position="71"/>
        <end position="82"/>
    </location>
</feature>
<proteinExistence type="predicted"/>
<accession>A0ABP8RXE8</accession>
<keyword evidence="3" id="KW-1185">Reference proteome</keyword>
<feature type="compositionally biased region" description="Low complexity" evidence="1">
    <location>
        <begin position="26"/>
        <end position="41"/>
    </location>
</feature>
<feature type="region of interest" description="Disordered" evidence="1">
    <location>
        <begin position="16"/>
        <end position="82"/>
    </location>
</feature>
<gene>
    <name evidence="2" type="ORF">GCM10023175_49430</name>
</gene>
<evidence type="ECO:0000313" key="3">
    <source>
        <dbReference type="Proteomes" id="UP001501598"/>
    </source>
</evidence>
<organism evidence="2 3">
    <name type="scientific">Pseudonocardia xishanensis</name>
    <dbReference type="NCBI Taxonomy" id="630995"/>
    <lineage>
        <taxon>Bacteria</taxon>
        <taxon>Bacillati</taxon>
        <taxon>Actinomycetota</taxon>
        <taxon>Actinomycetes</taxon>
        <taxon>Pseudonocardiales</taxon>
        <taxon>Pseudonocardiaceae</taxon>
        <taxon>Pseudonocardia</taxon>
    </lineage>
</organism>
<dbReference type="EMBL" id="BAABGT010000075">
    <property type="protein sequence ID" value="GAA4553462.1"/>
    <property type="molecule type" value="Genomic_DNA"/>
</dbReference>
<reference evidence="3" key="1">
    <citation type="journal article" date="2019" name="Int. J. Syst. Evol. Microbiol.">
        <title>The Global Catalogue of Microorganisms (GCM) 10K type strain sequencing project: providing services to taxonomists for standard genome sequencing and annotation.</title>
        <authorList>
            <consortium name="The Broad Institute Genomics Platform"/>
            <consortium name="The Broad Institute Genome Sequencing Center for Infectious Disease"/>
            <person name="Wu L."/>
            <person name="Ma J."/>
        </authorList>
    </citation>
    <scope>NUCLEOTIDE SEQUENCE [LARGE SCALE GENOMIC DNA]</scope>
    <source>
        <strain evidence="3">JCM 17906</strain>
    </source>
</reference>
<sequence>MEPARNVFIAGVECGRAHSPERPTPAGEAAGAGFAGVTGQAHPLGARPSGAVTGRVTAGPSDRQKRFRCRGSQQTLGSVTES</sequence>
<name>A0ABP8RXE8_9PSEU</name>
<evidence type="ECO:0000256" key="1">
    <source>
        <dbReference type="SAM" id="MobiDB-lite"/>
    </source>
</evidence>
<evidence type="ECO:0000313" key="2">
    <source>
        <dbReference type="EMBL" id="GAA4553462.1"/>
    </source>
</evidence>
<dbReference type="Proteomes" id="UP001501598">
    <property type="component" value="Unassembled WGS sequence"/>
</dbReference>